<dbReference type="AlphaFoldDB" id="A0AA38UI34"/>
<accession>A0AA38UI34</accession>
<evidence type="ECO:0000313" key="2">
    <source>
        <dbReference type="EMBL" id="KAJ3839117.1"/>
    </source>
</evidence>
<dbReference type="Gene3D" id="3.60.130.30">
    <property type="match status" value="1"/>
</dbReference>
<name>A0AA38UI34_9AGAR</name>
<evidence type="ECO:0000313" key="3">
    <source>
        <dbReference type="Proteomes" id="UP001163846"/>
    </source>
</evidence>
<proteinExistence type="predicted"/>
<gene>
    <name evidence="2" type="ORF">F5878DRAFT_680039</name>
</gene>
<evidence type="ECO:0000256" key="1">
    <source>
        <dbReference type="SAM" id="MobiDB-lite"/>
    </source>
</evidence>
<comment type="caution">
    <text evidence="2">The sequence shown here is derived from an EMBL/GenBank/DDBJ whole genome shotgun (WGS) entry which is preliminary data.</text>
</comment>
<keyword evidence="3" id="KW-1185">Reference proteome</keyword>
<feature type="compositionally biased region" description="Basic residues" evidence="1">
    <location>
        <begin position="124"/>
        <end position="141"/>
    </location>
</feature>
<sequence>MAGYSLSPVALGTSKVLQAEYCVKRPDYDFSAALLQALRREEIDEGCEGAGSESAGSPFSSPLSSLPPSRSPSPLHLPVPPLSLSPAPSSSGDSSVKTQALSNFPPLPIPSEPMSQGKSASEGRKRRMKASSKRNRKKRRQQPKEAADIQPPENVAARFVEQNCALAGAFSLELDSPVASTSYVGLLDKEEAVETRAWRLAELVGPRAKESFTLVKAAPGRTVPISDSEGRVVALLVYPANESIKTASEEAACLLRDLRSEASFTSKQKHHRRGNFPQISAGVAHGGGRTRPANIVQNPDNAAVVDQLVGSSAFQKLSGFATGVFKAWVPRLYEYCGEHFEQLLASDSNLTRLFRHSVLPVAAFNFGPRTVCLPHIDFGNLPFNLCWIWSLGWFDWRRGGHLILWDLHVVVEFPPGSLAGIPSGVCRHSNTQIGKKETRYSFTQYAPGANFRWVDHGFQTEEDYLLSRSKAEAQAEKIRKQDRWAMGLGLFSTLEQLGLELASTQ</sequence>
<dbReference type="Proteomes" id="UP001163846">
    <property type="component" value="Unassembled WGS sequence"/>
</dbReference>
<dbReference type="EMBL" id="MU806146">
    <property type="protein sequence ID" value="KAJ3839117.1"/>
    <property type="molecule type" value="Genomic_DNA"/>
</dbReference>
<feature type="compositionally biased region" description="Low complexity" evidence="1">
    <location>
        <begin position="84"/>
        <end position="95"/>
    </location>
</feature>
<feature type="compositionally biased region" description="Pro residues" evidence="1">
    <location>
        <begin position="69"/>
        <end position="83"/>
    </location>
</feature>
<feature type="compositionally biased region" description="Low complexity" evidence="1">
    <location>
        <begin position="50"/>
        <end position="68"/>
    </location>
</feature>
<organism evidence="2 3">
    <name type="scientific">Lentinula raphanica</name>
    <dbReference type="NCBI Taxonomy" id="153919"/>
    <lineage>
        <taxon>Eukaryota</taxon>
        <taxon>Fungi</taxon>
        <taxon>Dikarya</taxon>
        <taxon>Basidiomycota</taxon>
        <taxon>Agaricomycotina</taxon>
        <taxon>Agaricomycetes</taxon>
        <taxon>Agaricomycetidae</taxon>
        <taxon>Agaricales</taxon>
        <taxon>Marasmiineae</taxon>
        <taxon>Omphalotaceae</taxon>
        <taxon>Lentinula</taxon>
    </lineage>
</organism>
<reference evidence="2" key="1">
    <citation type="submission" date="2022-08" db="EMBL/GenBank/DDBJ databases">
        <authorList>
            <consortium name="DOE Joint Genome Institute"/>
            <person name="Min B."/>
            <person name="Riley R."/>
            <person name="Sierra-Patev S."/>
            <person name="Naranjo-Ortiz M."/>
            <person name="Looney B."/>
            <person name="Konkel Z."/>
            <person name="Slot J.C."/>
            <person name="Sakamoto Y."/>
            <person name="Steenwyk J.L."/>
            <person name="Rokas A."/>
            <person name="Carro J."/>
            <person name="Camarero S."/>
            <person name="Ferreira P."/>
            <person name="Molpeceres G."/>
            <person name="Ruiz-Duenas F.J."/>
            <person name="Serrano A."/>
            <person name="Henrissat B."/>
            <person name="Drula E."/>
            <person name="Hughes K.W."/>
            <person name="Mata J.L."/>
            <person name="Ishikawa N.K."/>
            <person name="Vargas-Isla R."/>
            <person name="Ushijima S."/>
            <person name="Smith C.A."/>
            <person name="Ahrendt S."/>
            <person name="Andreopoulos W."/>
            <person name="He G."/>
            <person name="Labutti K."/>
            <person name="Lipzen A."/>
            <person name="Ng V."/>
            <person name="Sandor L."/>
            <person name="Barry K."/>
            <person name="Martinez A.T."/>
            <person name="Xiao Y."/>
            <person name="Gibbons J.G."/>
            <person name="Terashima K."/>
            <person name="Hibbett D.S."/>
            <person name="Grigoriev I.V."/>
        </authorList>
    </citation>
    <scope>NUCLEOTIDE SEQUENCE</scope>
    <source>
        <strain evidence="2">TFB9207</strain>
    </source>
</reference>
<protein>
    <submittedName>
        <fullName evidence="2">Uncharacterized protein</fullName>
    </submittedName>
</protein>
<feature type="region of interest" description="Disordered" evidence="1">
    <location>
        <begin position="45"/>
        <end position="153"/>
    </location>
</feature>